<organism evidence="2 3">
    <name type="scientific">Candidatus Niyogibacteria bacterium CG10_big_fil_rev_8_21_14_0_10_46_36</name>
    <dbReference type="NCBI Taxonomy" id="1974726"/>
    <lineage>
        <taxon>Bacteria</taxon>
        <taxon>Candidatus Niyogiibacteriota</taxon>
    </lineage>
</organism>
<evidence type="ECO:0000313" key="3">
    <source>
        <dbReference type="Proteomes" id="UP000231503"/>
    </source>
</evidence>
<feature type="transmembrane region" description="Helical" evidence="1">
    <location>
        <begin position="20"/>
        <end position="39"/>
    </location>
</feature>
<dbReference type="InterPro" id="IPR024414">
    <property type="entry name" value="Uncharacterised_PrgI"/>
</dbReference>
<proteinExistence type="predicted"/>
<dbReference type="Proteomes" id="UP000231503">
    <property type="component" value="Unassembled WGS sequence"/>
</dbReference>
<sequence length="153" mass="17730">MRRFQVPQFIEVEDKLFGPLTLKQFIYILGGVAITFILWVSLPLFVTIILGVPIMAFSLGLAFYKVNGESLITILSHGIQYLSRSRLYIWRKEEKKRKKPKEEILRKSKQGLVTVPRGQKESGLSNLSWSLDVQKNLKAERNIPQPFELRNKK</sequence>
<gene>
    <name evidence="2" type="ORF">COU47_02405</name>
</gene>
<keyword evidence="1" id="KW-0472">Membrane</keyword>
<accession>A0A2H0TF54</accession>
<evidence type="ECO:0008006" key="4">
    <source>
        <dbReference type="Google" id="ProtNLM"/>
    </source>
</evidence>
<dbReference type="AlphaFoldDB" id="A0A2H0TF54"/>
<comment type="caution">
    <text evidence="2">The sequence shown here is derived from an EMBL/GenBank/DDBJ whole genome shotgun (WGS) entry which is preliminary data.</text>
</comment>
<name>A0A2H0TF54_9BACT</name>
<protein>
    <recommendedName>
        <fullName evidence="4">PrgI family protein</fullName>
    </recommendedName>
</protein>
<evidence type="ECO:0000313" key="2">
    <source>
        <dbReference type="EMBL" id="PIR69584.1"/>
    </source>
</evidence>
<dbReference type="Pfam" id="PF12666">
    <property type="entry name" value="PrgI"/>
    <property type="match status" value="1"/>
</dbReference>
<feature type="transmembrane region" description="Helical" evidence="1">
    <location>
        <begin position="45"/>
        <end position="64"/>
    </location>
</feature>
<dbReference type="EMBL" id="PFCO01000005">
    <property type="protein sequence ID" value="PIR69584.1"/>
    <property type="molecule type" value="Genomic_DNA"/>
</dbReference>
<keyword evidence="1" id="KW-0812">Transmembrane</keyword>
<reference evidence="3" key="1">
    <citation type="submission" date="2017-09" db="EMBL/GenBank/DDBJ databases">
        <title>Depth-based differentiation of microbial function through sediment-hosted aquifers and enrichment of novel symbionts in the deep terrestrial subsurface.</title>
        <authorList>
            <person name="Probst A.J."/>
            <person name="Ladd B."/>
            <person name="Jarett J.K."/>
            <person name="Geller-Mcgrath D.E."/>
            <person name="Sieber C.M.K."/>
            <person name="Emerson J.B."/>
            <person name="Anantharaman K."/>
            <person name="Thomas B.C."/>
            <person name="Malmstrom R."/>
            <person name="Stieglmeier M."/>
            <person name="Klingl A."/>
            <person name="Woyke T."/>
            <person name="Ryan C.M."/>
            <person name="Banfield J.F."/>
        </authorList>
    </citation>
    <scope>NUCLEOTIDE SEQUENCE [LARGE SCALE GENOMIC DNA]</scope>
</reference>
<keyword evidence="1" id="KW-1133">Transmembrane helix</keyword>
<evidence type="ECO:0000256" key="1">
    <source>
        <dbReference type="SAM" id="Phobius"/>
    </source>
</evidence>